<keyword evidence="3" id="KW-1185">Reference proteome</keyword>
<dbReference type="EMBL" id="CP036264">
    <property type="protein sequence ID" value="QEF96368.1"/>
    <property type="molecule type" value="Genomic_DNA"/>
</dbReference>
<dbReference type="KEGG" id="smam:Mal15_03950"/>
<evidence type="ECO:0000313" key="2">
    <source>
        <dbReference type="EMBL" id="QEF96368.1"/>
    </source>
</evidence>
<protein>
    <submittedName>
        <fullName evidence="2">Uncharacterized protein</fullName>
    </submittedName>
</protein>
<reference evidence="2 3" key="1">
    <citation type="submission" date="2019-02" db="EMBL/GenBank/DDBJ databases">
        <title>Planctomycetal bacteria perform biofilm scaping via a novel small molecule.</title>
        <authorList>
            <person name="Jeske O."/>
            <person name="Boedeker C."/>
            <person name="Wiegand S."/>
            <person name="Breitling P."/>
            <person name="Kallscheuer N."/>
            <person name="Jogler M."/>
            <person name="Rohde M."/>
            <person name="Petersen J."/>
            <person name="Medema M.H."/>
            <person name="Surup F."/>
            <person name="Jogler C."/>
        </authorList>
    </citation>
    <scope>NUCLEOTIDE SEQUENCE [LARGE SCALE GENOMIC DNA]</scope>
    <source>
        <strain evidence="2 3">Mal15</strain>
    </source>
</reference>
<feature type="region of interest" description="Disordered" evidence="1">
    <location>
        <begin position="44"/>
        <end position="82"/>
    </location>
</feature>
<dbReference type="AlphaFoldDB" id="A0A5B9M595"/>
<sequence length="82" mass="9260">MGWILIASVFFVSFLLVLNSVRVALLDDRLDLRESRLVRNLAQARRRYSSREGMSQRKSRSGRKSGNTKFPPVPGMGSFTAT</sequence>
<proteinExistence type="predicted"/>
<accession>A0A5B9M595</accession>
<name>A0A5B9M595_9BACT</name>
<dbReference type="Proteomes" id="UP000321353">
    <property type="component" value="Chromosome"/>
</dbReference>
<gene>
    <name evidence="2" type="ORF">Mal15_03950</name>
</gene>
<evidence type="ECO:0000313" key="3">
    <source>
        <dbReference type="Proteomes" id="UP000321353"/>
    </source>
</evidence>
<evidence type="ECO:0000256" key="1">
    <source>
        <dbReference type="SAM" id="MobiDB-lite"/>
    </source>
</evidence>
<organism evidence="2 3">
    <name type="scientific">Stieleria maiorica</name>
    <dbReference type="NCBI Taxonomy" id="2795974"/>
    <lineage>
        <taxon>Bacteria</taxon>
        <taxon>Pseudomonadati</taxon>
        <taxon>Planctomycetota</taxon>
        <taxon>Planctomycetia</taxon>
        <taxon>Pirellulales</taxon>
        <taxon>Pirellulaceae</taxon>
        <taxon>Stieleria</taxon>
    </lineage>
</organism>